<protein>
    <submittedName>
        <fullName evidence="2">Uncharacterized protein</fullName>
    </submittedName>
</protein>
<sequence>MVPFPWCMIPGASSGARSVVPGAWGMVPCPWCMIPGAWILVHAAMSLVRDPCTKGQESDRPQVRSERDGTGSFEVASPEAIRLRARLPGCRPSLPHCFGLVLGTELGECWLPASNASRLVEN</sequence>
<feature type="compositionally biased region" description="Basic and acidic residues" evidence="1">
    <location>
        <begin position="56"/>
        <end position="69"/>
    </location>
</feature>
<dbReference type="EMBL" id="JAYWIO010000003">
    <property type="protein sequence ID" value="KAK7274041.1"/>
    <property type="molecule type" value="Genomic_DNA"/>
</dbReference>
<evidence type="ECO:0000313" key="2">
    <source>
        <dbReference type="EMBL" id="KAK7274041.1"/>
    </source>
</evidence>
<evidence type="ECO:0000313" key="3">
    <source>
        <dbReference type="Proteomes" id="UP001372338"/>
    </source>
</evidence>
<evidence type="ECO:0000256" key="1">
    <source>
        <dbReference type="SAM" id="MobiDB-lite"/>
    </source>
</evidence>
<organism evidence="2 3">
    <name type="scientific">Crotalaria pallida</name>
    <name type="common">Smooth rattlebox</name>
    <name type="synonym">Crotalaria striata</name>
    <dbReference type="NCBI Taxonomy" id="3830"/>
    <lineage>
        <taxon>Eukaryota</taxon>
        <taxon>Viridiplantae</taxon>
        <taxon>Streptophyta</taxon>
        <taxon>Embryophyta</taxon>
        <taxon>Tracheophyta</taxon>
        <taxon>Spermatophyta</taxon>
        <taxon>Magnoliopsida</taxon>
        <taxon>eudicotyledons</taxon>
        <taxon>Gunneridae</taxon>
        <taxon>Pentapetalae</taxon>
        <taxon>rosids</taxon>
        <taxon>fabids</taxon>
        <taxon>Fabales</taxon>
        <taxon>Fabaceae</taxon>
        <taxon>Papilionoideae</taxon>
        <taxon>50 kb inversion clade</taxon>
        <taxon>genistoids sensu lato</taxon>
        <taxon>core genistoids</taxon>
        <taxon>Crotalarieae</taxon>
        <taxon>Crotalaria</taxon>
    </lineage>
</organism>
<gene>
    <name evidence="2" type="ORF">RIF29_15111</name>
</gene>
<keyword evidence="3" id="KW-1185">Reference proteome</keyword>
<dbReference type="AlphaFoldDB" id="A0AAN9FF18"/>
<name>A0AAN9FF18_CROPI</name>
<accession>A0AAN9FF18</accession>
<proteinExistence type="predicted"/>
<comment type="caution">
    <text evidence="2">The sequence shown here is derived from an EMBL/GenBank/DDBJ whole genome shotgun (WGS) entry which is preliminary data.</text>
</comment>
<dbReference type="Proteomes" id="UP001372338">
    <property type="component" value="Unassembled WGS sequence"/>
</dbReference>
<feature type="region of interest" description="Disordered" evidence="1">
    <location>
        <begin position="52"/>
        <end position="73"/>
    </location>
</feature>
<reference evidence="2 3" key="1">
    <citation type="submission" date="2024-01" db="EMBL/GenBank/DDBJ databases">
        <title>The genomes of 5 underutilized Papilionoideae crops provide insights into root nodulation and disease resistanc.</title>
        <authorList>
            <person name="Yuan L."/>
        </authorList>
    </citation>
    <scope>NUCLEOTIDE SEQUENCE [LARGE SCALE GENOMIC DNA]</scope>
    <source>
        <strain evidence="2">ZHUSHIDOU_FW_LH</strain>
        <tissue evidence="2">Leaf</tissue>
    </source>
</reference>